<dbReference type="InterPro" id="IPR002559">
    <property type="entry name" value="Transposase_11"/>
</dbReference>
<dbReference type="RefSeq" id="WP_069965608.1">
    <property type="nucleotide sequence ID" value="NZ_CM124774.1"/>
</dbReference>
<dbReference type="InterPro" id="IPR012337">
    <property type="entry name" value="RNaseH-like_sf"/>
</dbReference>
<organism evidence="2">
    <name type="scientific">Desertifilum tharense IPPAS B-1220</name>
    <dbReference type="NCBI Taxonomy" id="1781255"/>
    <lineage>
        <taxon>Bacteria</taxon>
        <taxon>Bacillati</taxon>
        <taxon>Cyanobacteriota</taxon>
        <taxon>Cyanophyceae</taxon>
        <taxon>Desertifilales</taxon>
        <taxon>Desertifilaceae</taxon>
        <taxon>Desertifilum</taxon>
    </lineage>
</organism>
<comment type="caution">
    <text evidence="2">The sequence shown here is derived from an EMBL/GenBank/DDBJ whole genome shotgun (WGS) entry which is preliminary data.</text>
</comment>
<dbReference type="GO" id="GO:0003677">
    <property type="term" value="F:DNA binding"/>
    <property type="evidence" value="ECO:0007669"/>
    <property type="project" value="InterPro"/>
</dbReference>
<name>A0A1E5QQ38_9CYAN</name>
<sequence length="396" mass="44163">MLKNKYLKQWSCIVSKHLPNLSLPQAVGLATWSFGIALTKSSSLTQVSRLIATINHEKPNTVRQRLKEWYQEAEAKKGDKRSSIEVSSCFAPLLAWVISLLPAEQKQIALALDATSIGNKFTVLSINVLLAGSGIPIAWCIVKATEPGSWKGHWQKLISHLSGVIPAEWQVIVAGDRGLYAPWLYELIVSAGWHPLLRINHQGHLQIPPSTTWTQLAGVVNTPGQSRSAQVVCFKTHPLKCTLLARWDLGYKDPWLILTDLEPNQADALWYGLRASTECVYRDLKSDGWQWHNTRLLSPQRAERLWLALAVATLWMVILGGEAENQSTPPDYQQLPDKHIVFSQPLNPKPLRQISGFLLGLIALIADVLNGLSIHLSRWKTLPPSPVDAFYHSNSS</sequence>
<feature type="domain" description="Transposase IS4-like" evidence="1">
    <location>
        <begin position="167"/>
        <end position="314"/>
    </location>
</feature>
<protein>
    <submittedName>
        <fullName evidence="2">Transposase</fullName>
    </submittedName>
</protein>
<dbReference type="AlphaFoldDB" id="A0A1E5QQ38"/>
<dbReference type="Pfam" id="PF01609">
    <property type="entry name" value="DDE_Tnp_1"/>
    <property type="match status" value="1"/>
</dbReference>
<dbReference type="STRING" id="1781255.BH720_02645"/>
<dbReference type="GO" id="GO:0006313">
    <property type="term" value="P:DNA transposition"/>
    <property type="evidence" value="ECO:0007669"/>
    <property type="project" value="InterPro"/>
</dbReference>
<evidence type="ECO:0000259" key="1">
    <source>
        <dbReference type="Pfam" id="PF01609"/>
    </source>
</evidence>
<accession>A0A1E5QQ38</accession>
<dbReference type="EMBL" id="MJGC01000027">
    <property type="protein sequence ID" value="OEJ76782.1"/>
    <property type="molecule type" value="Genomic_DNA"/>
</dbReference>
<dbReference type="SUPFAM" id="SSF53098">
    <property type="entry name" value="Ribonuclease H-like"/>
    <property type="match status" value="1"/>
</dbReference>
<reference evidence="2" key="1">
    <citation type="submission" date="2016-09" db="EMBL/GenBank/DDBJ databases">
        <title>Draft genome of thermotolerant cyanobacterium Desertifilum sp. strain IPPAS B-1220.</title>
        <authorList>
            <person name="Sinetova M.A."/>
            <person name="Bolakhan K."/>
            <person name="Zayadan B.K."/>
            <person name="Mironov K.S."/>
            <person name="Ustinova V."/>
            <person name="Kupriyanova E.V."/>
            <person name="Sidorov R.A."/>
            <person name="Skrypnik A.N."/>
            <person name="Gogoleva N.E."/>
            <person name="Gogolev Y.V."/>
            <person name="Los D.A."/>
        </authorList>
    </citation>
    <scope>NUCLEOTIDE SEQUENCE [LARGE SCALE GENOMIC DNA]</scope>
    <source>
        <strain evidence="2">IPPAS B-1220</strain>
    </source>
</reference>
<dbReference type="GO" id="GO:0004803">
    <property type="term" value="F:transposase activity"/>
    <property type="evidence" value="ECO:0007669"/>
    <property type="project" value="InterPro"/>
</dbReference>
<evidence type="ECO:0000313" key="2">
    <source>
        <dbReference type="EMBL" id="OEJ76782.1"/>
    </source>
</evidence>
<proteinExistence type="predicted"/>
<gene>
    <name evidence="2" type="ORF">BH720_02645</name>
</gene>